<proteinExistence type="predicted"/>
<sequence length="96" mass="10723">MKDPQTEDRKDGLRKVKRSPFALVLGLLGLYIFSVNIFTALKGGTVEYAGRLTQNMTISYHDHPKLFLSTLLLSVVGVPFCAGLLYVIFFKKIDAD</sequence>
<evidence type="ECO:0000313" key="2">
    <source>
        <dbReference type="EMBL" id="QND70026.1"/>
    </source>
</evidence>
<feature type="transmembrane region" description="Helical" evidence="1">
    <location>
        <begin position="66"/>
        <end position="90"/>
    </location>
</feature>
<reference evidence="3" key="1">
    <citation type="journal article" date="2020" name="Mol. Plant Microbe">
        <title>Rhizobial microsymbionts of the narrowly endemic Oxytropis species growing in Kamchatka are characterized by significant genetic diversity and possess a set of genes that are associated with T3SS and T6SS secretion systems and can affect the development of symbiosis.</title>
        <authorList>
            <person name="Safronova V."/>
            <person name="Guro P."/>
            <person name="Sazanova A."/>
            <person name="Kuznetsova I."/>
            <person name="Belimov A."/>
            <person name="Yakubov V."/>
            <person name="Chirak E."/>
            <person name="Afonin A."/>
            <person name="Gogolev Y."/>
            <person name="Andronov E."/>
            <person name="Tikhonovich I."/>
        </authorList>
    </citation>
    <scope>NUCLEOTIDE SEQUENCE [LARGE SCALE GENOMIC DNA]</scope>
    <source>
        <strain evidence="3">581</strain>
    </source>
</reference>
<dbReference type="RefSeq" id="WP_184514475.1">
    <property type="nucleotide sequence ID" value="NZ_CP050292.1"/>
</dbReference>
<gene>
    <name evidence="2" type="ORF">HB776_01315</name>
</gene>
<dbReference type="Proteomes" id="UP000515291">
    <property type="component" value="Chromosome"/>
</dbReference>
<dbReference type="KEGG" id="trb:HB776_01315"/>
<evidence type="ECO:0000313" key="3">
    <source>
        <dbReference type="Proteomes" id="UP000515291"/>
    </source>
</evidence>
<keyword evidence="1" id="KW-1133">Transmembrane helix</keyword>
<organism evidence="2 3">
    <name type="scientific">Tardiphaga robiniae</name>
    <dbReference type="NCBI Taxonomy" id="943830"/>
    <lineage>
        <taxon>Bacteria</taxon>
        <taxon>Pseudomonadati</taxon>
        <taxon>Pseudomonadota</taxon>
        <taxon>Alphaproteobacteria</taxon>
        <taxon>Hyphomicrobiales</taxon>
        <taxon>Nitrobacteraceae</taxon>
        <taxon>Tardiphaga</taxon>
    </lineage>
</organism>
<dbReference type="EMBL" id="CP050292">
    <property type="protein sequence ID" value="QND70026.1"/>
    <property type="molecule type" value="Genomic_DNA"/>
</dbReference>
<name>A0A7G6TTE4_9BRAD</name>
<keyword evidence="1" id="KW-0812">Transmembrane</keyword>
<dbReference type="AlphaFoldDB" id="A0A7G6TTE4"/>
<accession>A0A7G6TTE4</accession>
<protein>
    <submittedName>
        <fullName evidence="2">Uncharacterized protein</fullName>
    </submittedName>
</protein>
<feature type="transmembrane region" description="Helical" evidence="1">
    <location>
        <begin position="21"/>
        <end position="41"/>
    </location>
</feature>
<keyword evidence="1" id="KW-0472">Membrane</keyword>
<evidence type="ECO:0000256" key="1">
    <source>
        <dbReference type="SAM" id="Phobius"/>
    </source>
</evidence>